<proteinExistence type="predicted"/>
<feature type="signal peptide" evidence="1">
    <location>
        <begin position="1"/>
        <end position="24"/>
    </location>
</feature>
<dbReference type="OrthoDB" id="9806840at2"/>
<evidence type="ECO:0000313" key="2">
    <source>
        <dbReference type="EMBL" id="PSL22088.1"/>
    </source>
</evidence>
<reference evidence="2 3" key="1">
    <citation type="submission" date="2018-03" db="EMBL/GenBank/DDBJ databases">
        <title>Genomic Encyclopedia of Archaeal and Bacterial Type Strains, Phase II (KMG-II): from individual species to whole genera.</title>
        <authorList>
            <person name="Goeker M."/>
        </authorList>
    </citation>
    <scope>NUCLEOTIDE SEQUENCE [LARGE SCALE GENOMIC DNA]</scope>
    <source>
        <strain evidence="2 3">DSM 100673</strain>
    </source>
</reference>
<keyword evidence="3" id="KW-1185">Reference proteome</keyword>
<dbReference type="InterPro" id="IPR009380">
    <property type="entry name" value="DUF1036"/>
</dbReference>
<evidence type="ECO:0000313" key="3">
    <source>
        <dbReference type="Proteomes" id="UP000240418"/>
    </source>
</evidence>
<name>A0A2P8FK68_9RHOB</name>
<dbReference type="Pfam" id="PF06282">
    <property type="entry name" value="DUF1036"/>
    <property type="match status" value="1"/>
</dbReference>
<gene>
    <name evidence="2" type="ORF">CLV88_101513</name>
</gene>
<accession>A0A2P8FK68</accession>
<organism evidence="2 3">
    <name type="scientific">Shimia abyssi</name>
    <dbReference type="NCBI Taxonomy" id="1662395"/>
    <lineage>
        <taxon>Bacteria</taxon>
        <taxon>Pseudomonadati</taxon>
        <taxon>Pseudomonadota</taxon>
        <taxon>Alphaproteobacteria</taxon>
        <taxon>Rhodobacterales</taxon>
        <taxon>Roseobacteraceae</taxon>
    </lineage>
</organism>
<sequence length="354" mass="39447">MACFQNAILFSGLTFLTSASGAFAGLEICNGTDFRTSVSIGYKDGEQFVSEGWWTLAPGACKQPLQADLKRRYYYVYASAADRTFTPEARNTFCTQSDAFTIFGDEHCDERGYETKGFARIDTGKTAKHFSVMMQSDMFDRKGPPEPQLHVEMGEIASGMLPLRGDSQPGLLGEPFSQTGIFQGCVQGEDGAWCAFHADGWKFYAYYGGGTPDTMLDALEFLPVTTPVSFAGDMINYGDISVEVALREIAYLPGYDRYQAQRIAMQGKWRSVDDPQSELFIEGAEMLDIYGGEQLGEMFLQILDRCEDGPDVGPVLIQTEPETQDQYCYIIEEASNEKLELIYLGAPRPLEYRR</sequence>
<feature type="chain" id="PRO_5015139189" evidence="1">
    <location>
        <begin position="25"/>
        <end position="354"/>
    </location>
</feature>
<dbReference type="RefSeq" id="WP_106606778.1">
    <property type="nucleotide sequence ID" value="NZ_PYGJ01000001.1"/>
</dbReference>
<evidence type="ECO:0000256" key="1">
    <source>
        <dbReference type="SAM" id="SignalP"/>
    </source>
</evidence>
<comment type="caution">
    <text evidence="2">The sequence shown here is derived from an EMBL/GenBank/DDBJ whole genome shotgun (WGS) entry which is preliminary data.</text>
</comment>
<dbReference type="EMBL" id="PYGJ01000001">
    <property type="protein sequence ID" value="PSL22088.1"/>
    <property type="molecule type" value="Genomic_DNA"/>
</dbReference>
<dbReference type="AlphaFoldDB" id="A0A2P8FK68"/>
<keyword evidence="1" id="KW-0732">Signal</keyword>
<protein>
    <submittedName>
        <fullName evidence="2">Putative membrane protein</fullName>
    </submittedName>
</protein>
<dbReference type="Proteomes" id="UP000240418">
    <property type="component" value="Unassembled WGS sequence"/>
</dbReference>